<name>A0A0F9DRM9_9ZZZZ</name>
<sequence>MFRTREMEVDGHRWNGARRAWVNADGVMPDGAEIQEALDNKAKDIASNGVITRLSVAEAAFQNMRNSQERHAALRWLDVAFNLDLNNK</sequence>
<protein>
    <submittedName>
        <fullName evidence="1">Uncharacterized protein</fullName>
    </submittedName>
</protein>
<evidence type="ECO:0000313" key="1">
    <source>
        <dbReference type="EMBL" id="KKL64389.1"/>
    </source>
</evidence>
<dbReference type="EMBL" id="LAZR01027861">
    <property type="protein sequence ID" value="KKL64389.1"/>
    <property type="molecule type" value="Genomic_DNA"/>
</dbReference>
<dbReference type="AlphaFoldDB" id="A0A0F9DRM9"/>
<organism evidence="1">
    <name type="scientific">marine sediment metagenome</name>
    <dbReference type="NCBI Taxonomy" id="412755"/>
    <lineage>
        <taxon>unclassified sequences</taxon>
        <taxon>metagenomes</taxon>
        <taxon>ecological metagenomes</taxon>
    </lineage>
</organism>
<reference evidence="1" key="1">
    <citation type="journal article" date="2015" name="Nature">
        <title>Complex archaea that bridge the gap between prokaryotes and eukaryotes.</title>
        <authorList>
            <person name="Spang A."/>
            <person name="Saw J.H."/>
            <person name="Jorgensen S.L."/>
            <person name="Zaremba-Niedzwiedzka K."/>
            <person name="Martijn J."/>
            <person name="Lind A.E."/>
            <person name="van Eijk R."/>
            <person name="Schleper C."/>
            <person name="Guy L."/>
            <person name="Ettema T.J."/>
        </authorList>
    </citation>
    <scope>NUCLEOTIDE SEQUENCE</scope>
</reference>
<accession>A0A0F9DRM9</accession>
<proteinExistence type="predicted"/>
<gene>
    <name evidence="1" type="ORF">LCGC14_2165540</name>
</gene>
<comment type="caution">
    <text evidence="1">The sequence shown here is derived from an EMBL/GenBank/DDBJ whole genome shotgun (WGS) entry which is preliminary data.</text>
</comment>